<evidence type="ECO:0000313" key="2">
    <source>
        <dbReference type="EMBL" id="SDM28499.1"/>
    </source>
</evidence>
<keyword evidence="1" id="KW-1133">Transmembrane helix</keyword>
<organism evidence="2 3">
    <name type="scientific">Actinomyces ruminicola</name>
    <dbReference type="NCBI Taxonomy" id="332524"/>
    <lineage>
        <taxon>Bacteria</taxon>
        <taxon>Bacillati</taxon>
        <taxon>Actinomycetota</taxon>
        <taxon>Actinomycetes</taxon>
        <taxon>Actinomycetales</taxon>
        <taxon>Actinomycetaceae</taxon>
        <taxon>Actinomyces</taxon>
    </lineage>
</organism>
<keyword evidence="1" id="KW-0472">Membrane</keyword>
<gene>
    <name evidence="2" type="ORF">SAMN04487766_101218</name>
</gene>
<dbReference type="Proteomes" id="UP000199671">
    <property type="component" value="Unassembled WGS sequence"/>
</dbReference>
<evidence type="ECO:0000256" key="1">
    <source>
        <dbReference type="SAM" id="Phobius"/>
    </source>
</evidence>
<accession>A0A1G9RZ13</accession>
<dbReference type="RefSeq" id="WP_092607011.1">
    <property type="nucleotide sequence ID" value="NZ_FNHU01000001.1"/>
</dbReference>
<evidence type="ECO:0000313" key="3">
    <source>
        <dbReference type="Proteomes" id="UP000199671"/>
    </source>
</evidence>
<name>A0A1G9RZ13_9ACTO</name>
<dbReference type="OrthoDB" id="250246at2"/>
<dbReference type="AlphaFoldDB" id="A0A1G9RZ13"/>
<sequence>MSILLWTLFGVVLPAVAGWRSGERHWDGFVLFGLIAVVTIALRHLEVYDFDGLGMFSSATVFMGIHFWQLQRNRSTRTRPHNTGPADHPRKR</sequence>
<dbReference type="EMBL" id="FNHU01000001">
    <property type="protein sequence ID" value="SDM28499.1"/>
    <property type="molecule type" value="Genomic_DNA"/>
</dbReference>
<reference evidence="2 3" key="1">
    <citation type="submission" date="2016-10" db="EMBL/GenBank/DDBJ databases">
        <authorList>
            <person name="de Groot N.N."/>
        </authorList>
    </citation>
    <scope>NUCLEOTIDE SEQUENCE [LARGE SCALE GENOMIC DNA]</scope>
    <source>
        <strain evidence="2 3">KPR-7B</strain>
    </source>
</reference>
<feature type="transmembrane region" description="Helical" evidence="1">
    <location>
        <begin position="28"/>
        <end position="45"/>
    </location>
</feature>
<feature type="transmembrane region" description="Helical" evidence="1">
    <location>
        <begin position="52"/>
        <end position="70"/>
    </location>
</feature>
<protein>
    <submittedName>
        <fullName evidence="2">Uncharacterized protein</fullName>
    </submittedName>
</protein>
<keyword evidence="1" id="KW-0812">Transmembrane</keyword>
<proteinExistence type="predicted"/>